<feature type="transmembrane region" description="Helical" evidence="2">
    <location>
        <begin position="346"/>
        <end position="367"/>
    </location>
</feature>
<feature type="transmembrane region" description="Helical" evidence="2">
    <location>
        <begin position="316"/>
        <end position="339"/>
    </location>
</feature>
<feature type="compositionally biased region" description="Polar residues" evidence="1">
    <location>
        <begin position="715"/>
        <end position="730"/>
    </location>
</feature>
<dbReference type="NCBIfam" id="NF046089">
    <property type="entry name" value="CD3337_EF1877"/>
    <property type="match status" value="1"/>
</dbReference>
<organism evidence="3 4">
    <name type="scientific">Bacillus pumilus</name>
    <name type="common">Bacillus mesentericus</name>
    <dbReference type="NCBI Taxonomy" id="1408"/>
    <lineage>
        <taxon>Bacteria</taxon>
        <taxon>Bacillati</taxon>
        <taxon>Bacillota</taxon>
        <taxon>Bacilli</taxon>
        <taxon>Bacillales</taxon>
        <taxon>Bacillaceae</taxon>
        <taxon>Bacillus</taxon>
    </lineage>
</organism>
<feature type="transmembrane region" description="Helical" evidence="2">
    <location>
        <begin position="137"/>
        <end position="155"/>
    </location>
</feature>
<comment type="caution">
    <text evidence="3">The sequence shown here is derived from an EMBL/GenBank/DDBJ whole genome shotgun (WGS) entry which is preliminary data.</text>
</comment>
<dbReference type="EMBL" id="JXCL01000038">
    <property type="protein sequence ID" value="KIL13601.1"/>
    <property type="molecule type" value="Genomic_DNA"/>
</dbReference>
<evidence type="ECO:0000313" key="3">
    <source>
        <dbReference type="EMBL" id="KIL13601.1"/>
    </source>
</evidence>
<name>A0AB34QQY6_BACPU</name>
<keyword evidence="2" id="KW-0472">Membrane</keyword>
<sequence length="802" mass="88688">MKHGFFVYRSGAIQIKRKIILVFSIVVILLTSVFSFALADDKEGDKTVKPKVEKVGGVELEISRFPLQHYQAHNQAEDGFIKGGIVSISNSMLGMTQIIVLVVDKAMDLFMSAEPIDNFSDAITSVSKEMYNVLKKSFGEIIFVFMIGFVVYLFFIRGSFKEGMRRFVLFFVVMIVAGLWVNKAGYWIESLNALSIEGQGKLITVGNKLVGAFSDKSDSTLKMDDVKKGKELEGTTAVLRNFYFDAALKSPYLVTNYGTPNEKTILKKGDGEGGLDRIDTLLSFKLTSQGQSAKKKFINDKEVNEYKNQSIAEGSIYAQLGYSFIGFMAAVSLGVPFFLIPFLNFLIQLIVLAIAFFLPFAFILSYVPQFAYSGFVSLGRMFALFVMKALLTLVLIFVYAICVIVNKTIPPTNLGMYFLNVAAMAFVLIVAFVKRDKIINFVTAGKVQSVDANLLENTRKAVVQPSWEGAKKVGSGISEWKKKRDAKKAAEEKKAEEERYLAERRSAPQNQSATGNSKFDRTSQNNPLKKDASAKKEIERGRQLDGSSVDAKADDYKPPLYVADGEDVERTDQNETGASASNSLPKVDIERSEQLAKDQLKEEGDSNTSASNPLPKVDVERSEQATKDQLKEEGGSNANASSPMSKVVDVERSEQAAKDQLAEEGNNNSNASSKIPVVDAERSDQIKEHIAEEEKNNSPKGSTSVPKVDVERSDQGFNEKTLTNVSNQKPLNAVPNVARNEQIQTEEKVSASVPKTENETIKKSDTQPKTKRVIQQQPKHVKIDLEQIESRQSKNDRGGKGS</sequence>
<dbReference type="Proteomes" id="UP000031978">
    <property type="component" value="Unassembled WGS sequence"/>
</dbReference>
<dbReference type="AlphaFoldDB" id="A0AB34QQY6"/>
<dbReference type="EC" id="6.3.4.3" evidence="3"/>
<keyword evidence="2" id="KW-1133">Transmembrane helix</keyword>
<feature type="compositionally biased region" description="Polar residues" evidence="1">
    <location>
        <begin position="574"/>
        <end position="584"/>
    </location>
</feature>
<feature type="transmembrane region" description="Helical" evidence="2">
    <location>
        <begin position="414"/>
        <end position="433"/>
    </location>
</feature>
<feature type="compositionally biased region" description="Basic and acidic residues" evidence="1">
    <location>
        <begin position="528"/>
        <end position="543"/>
    </location>
</feature>
<feature type="compositionally biased region" description="Basic and acidic residues" evidence="1">
    <location>
        <begin position="756"/>
        <end position="768"/>
    </location>
</feature>
<feature type="region of interest" description="Disordered" evidence="1">
    <location>
        <begin position="484"/>
        <end position="802"/>
    </location>
</feature>
<dbReference type="RefSeq" id="WP_235355608.1">
    <property type="nucleotide sequence ID" value="NZ_JXCL01000038.1"/>
</dbReference>
<feature type="transmembrane region" description="Helical" evidence="2">
    <location>
        <begin position="20"/>
        <end position="39"/>
    </location>
</feature>
<dbReference type="InterPro" id="IPR058112">
    <property type="entry name" value="CD3337_EF1877-like"/>
</dbReference>
<feature type="transmembrane region" description="Helical" evidence="2">
    <location>
        <begin position="167"/>
        <end position="188"/>
    </location>
</feature>
<reference evidence="3 4" key="1">
    <citation type="submission" date="2014-12" db="EMBL/GenBank/DDBJ databases">
        <title>Draft Genome Sequences of Five Spore-Forming Food Isolates of Bacillus pumilus.</title>
        <authorList>
            <person name="de Jong A."/>
            <person name="van Heel A.J."/>
            <person name="Montalban-Lopez M."/>
            <person name="Krawczyk A.O."/>
            <person name="Berendsen E.M."/>
            <person name="Wells-Bennik M."/>
            <person name="Kuipers O.P."/>
        </authorList>
    </citation>
    <scope>NUCLEOTIDE SEQUENCE [LARGE SCALE GENOMIC DNA]</scope>
    <source>
        <strain evidence="3 4">B4127</strain>
    </source>
</reference>
<feature type="compositionally biased region" description="Basic and acidic residues" evidence="1">
    <location>
        <begin position="617"/>
        <end position="634"/>
    </location>
</feature>
<gene>
    <name evidence="3" type="ORF">B4127_0613</name>
</gene>
<feature type="compositionally biased region" description="Basic and acidic residues" evidence="1">
    <location>
        <begin position="484"/>
        <end position="506"/>
    </location>
</feature>
<feature type="compositionally biased region" description="Polar residues" evidence="1">
    <location>
        <begin position="508"/>
        <end position="527"/>
    </location>
</feature>
<keyword evidence="3" id="KW-0436">Ligase</keyword>
<accession>A0AB34QQY6</accession>
<feature type="transmembrane region" description="Helical" evidence="2">
    <location>
        <begin position="379"/>
        <end position="402"/>
    </location>
</feature>
<evidence type="ECO:0000256" key="2">
    <source>
        <dbReference type="SAM" id="Phobius"/>
    </source>
</evidence>
<dbReference type="GO" id="GO:0004329">
    <property type="term" value="F:formate-tetrahydrofolate ligase activity"/>
    <property type="evidence" value="ECO:0007669"/>
    <property type="project" value="UniProtKB-EC"/>
</dbReference>
<feature type="compositionally biased region" description="Basic and acidic residues" evidence="1">
    <location>
        <begin position="648"/>
        <end position="661"/>
    </location>
</feature>
<feature type="compositionally biased region" description="Basic and acidic residues" evidence="1">
    <location>
        <begin position="781"/>
        <end position="802"/>
    </location>
</feature>
<feature type="compositionally biased region" description="Basic and acidic residues" evidence="1">
    <location>
        <begin position="679"/>
        <end position="697"/>
    </location>
</feature>
<proteinExistence type="predicted"/>
<evidence type="ECO:0000256" key="1">
    <source>
        <dbReference type="SAM" id="MobiDB-lite"/>
    </source>
</evidence>
<evidence type="ECO:0000313" key="4">
    <source>
        <dbReference type="Proteomes" id="UP000031978"/>
    </source>
</evidence>
<feature type="compositionally biased region" description="Basic and acidic residues" evidence="1">
    <location>
        <begin position="587"/>
        <end position="604"/>
    </location>
</feature>
<protein>
    <submittedName>
        <fullName evidence="3">Formate--tetrahydrofolate ligase</fullName>
        <ecNumber evidence="3">6.3.4.3</ecNumber>
    </submittedName>
</protein>
<keyword evidence="2" id="KW-0812">Transmembrane</keyword>